<evidence type="ECO:0000313" key="12">
    <source>
        <dbReference type="EMBL" id="ORY38280.1"/>
    </source>
</evidence>
<dbReference type="HAMAP" id="MF_00235">
    <property type="entry name" value="Adenylate_kinase_Adk"/>
    <property type="match status" value="3"/>
</dbReference>
<dbReference type="PROSITE" id="PS00113">
    <property type="entry name" value="ADENYLATE_KINASE"/>
    <property type="match status" value="3"/>
</dbReference>
<evidence type="ECO:0000256" key="1">
    <source>
        <dbReference type="ARBA" id="ARBA00004496"/>
    </source>
</evidence>
<keyword evidence="9" id="KW-0539">Nucleus</keyword>
<keyword evidence="5" id="KW-0547">Nucleotide-binding</keyword>
<proteinExistence type="inferred from homology"/>
<evidence type="ECO:0000256" key="2">
    <source>
        <dbReference type="ARBA" id="ARBA00012955"/>
    </source>
</evidence>
<evidence type="ECO:0000256" key="7">
    <source>
        <dbReference type="ARBA" id="ARBA00022840"/>
    </source>
</evidence>
<dbReference type="EMBL" id="MCOG01000137">
    <property type="protein sequence ID" value="ORY38280.1"/>
    <property type="molecule type" value="Genomic_DNA"/>
</dbReference>
<evidence type="ECO:0000256" key="8">
    <source>
        <dbReference type="ARBA" id="ARBA00022975"/>
    </source>
</evidence>
<dbReference type="CDD" id="cd01428">
    <property type="entry name" value="ADK"/>
    <property type="match status" value="4"/>
</dbReference>
<name>A0A1Y2BU35_9FUNG</name>
<dbReference type="Proteomes" id="UP000193920">
    <property type="component" value="Unassembled WGS sequence"/>
</dbReference>
<dbReference type="GO" id="GO:0006207">
    <property type="term" value="P:'de novo' pyrimidine nucleobase biosynthetic process"/>
    <property type="evidence" value="ECO:0007669"/>
    <property type="project" value="InterPro"/>
</dbReference>
<evidence type="ECO:0000256" key="10">
    <source>
        <dbReference type="ARBA" id="ARBA00048116"/>
    </source>
</evidence>
<dbReference type="Gene3D" id="3.40.50.300">
    <property type="entry name" value="P-loop containing nucleotide triphosphate hydrolases"/>
    <property type="match status" value="4"/>
</dbReference>
<dbReference type="GO" id="GO:0004017">
    <property type="term" value="F:AMP kinase activity"/>
    <property type="evidence" value="ECO:0007669"/>
    <property type="project" value="UniProtKB-EC"/>
</dbReference>
<keyword evidence="7" id="KW-0067">ATP-binding</keyword>
<sequence>MAYTTECASREYFDRTHIPEILQAISCGLAYCKPDDVLDFMEDCIKQIREKKMLETHIPWDAFIPIGVLRPVFGLGKFSSLLPPIQNIKTITPIPLLSSVQKSQDLPIQDDIFFTTDCLKLKSYLDPISQTIQQKSDRKGGRWENVLFIVGGPCSGVSSLCKQLCENLDYEHISVANIVNNFSQSKNPRAKLIKDLYDQANFLPINFIVEEIKHEMDKTDESKKGFLVDGFPQYLDQAILFEKNVVECKKVLYLECSDQTLDKRVKETYPDLSIDVYNKKFYTFYVKTMPVIDFYEKQGKLIRLNGNDEFQNVYPTLYKTILDLQKERFNSAKKTPTYNTIKRTSSRSSSTSSKISSRGHSVKNSRGSLSKRRSSKSLLRSKSKLNNGKEEFKNVFFVIGGPGSGKGTQCDKIVNDYGLVHLSTGDMLRAEVEKQSEIGKRVDDIMKAGQMVPEEIIYELIKDNMKKNKDAKGFLIDGFPRNVQQAKEFEEKICRPKAVLYFNCDDETLKNRLLERGKTSGRADDNISTILKRLETYKNISLPVVDMYKNNDKSVLEEFDSSKSIDDVYEDVKEVLDRIFKRSKSKSGNNDSKSDEKINKKDFNNLIFVLGGPGSGKGTQCDRIIEDYKFAHFSVGDLLRDEVKKGSEIGKQVDELMKEGKIVPTEITFKLLKKALLNNKGAPGYLIDGFPRSLEQAIEFENSVCKSDATLFFNCPLDILEQRLLERGKTSGRADDNLETIKKRFKTFEETSMPVIDYFKQKNMVEEIDSTDTIDNVYEKVKEFLDKLLHRTKNKTNSETNLNDEVIDKKDFKNIIYVLGGPGSGKGTQCDKIIEDYNFAHFSVGDLLRDEVKKGSEIGQQVNELMKEGKIVPTEITFKLLKKALLNNKGAPGYLIDGFPRSLEQAIEFENSVCKSDATLFFNCPLDILEQRLLERGKTSGRADDNLETIKKRFKTFEETSMPVIDYFKQKNMVEEVINYYK</sequence>
<dbReference type="PRINTS" id="PR00094">
    <property type="entry name" value="ADENYLTKNASE"/>
</dbReference>
<dbReference type="GO" id="GO:0005524">
    <property type="term" value="F:ATP binding"/>
    <property type="evidence" value="ECO:0007669"/>
    <property type="project" value="UniProtKB-KW"/>
</dbReference>
<dbReference type="GO" id="GO:0005737">
    <property type="term" value="C:cytoplasm"/>
    <property type="evidence" value="ECO:0007669"/>
    <property type="project" value="UniProtKB-SubCell"/>
</dbReference>
<dbReference type="InterPro" id="IPR027417">
    <property type="entry name" value="P-loop_NTPase"/>
</dbReference>
<dbReference type="InterPro" id="IPR033690">
    <property type="entry name" value="Adenylat_kinase_CS"/>
</dbReference>
<dbReference type="GO" id="GO:0006221">
    <property type="term" value="P:pyrimidine nucleotide biosynthetic process"/>
    <property type="evidence" value="ECO:0007669"/>
    <property type="project" value="UniProtKB-KW"/>
</dbReference>
<dbReference type="NCBIfam" id="TIGR01359">
    <property type="entry name" value="UMP_CMP_kin_fam"/>
    <property type="match status" value="1"/>
</dbReference>
<dbReference type="InterPro" id="IPR000850">
    <property type="entry name" value="Adenylat/UMP-CMP_kin"/>
</dbReference>
<dbReference type="PANTHER" id="PTHR23359">
    <property type="entry name" value="NUCLEOTIDE KINASE"/>
    <property type="match status" value="1"/>
</dbReference>
<dbReference type="OrthoDB" id="442176at2759"/>
<feature type="compositionally biased region" description="Basic residues" evidence="11">
    <location>
        <begin position="369"/>
        <end position="383"/>
    </location>
</feature>
<accession>A0A1Y2BU35</accession>
<keyword evidence="6" id="KW-0418">Kinase</keyword>
<evidence type="ECO:0000256" key="3">
    <source>
        <dbReference type="ARBA" id="ARBA00022490"/>
    </source>
</evidence>
<evidence type="ECO:0000256" key="4">
    <source>
        <dbReference type="ARBA" id="ARBA00022679"/>
    </source>
</evidence>
<comment type="subcellular location">
    <subcellularLocation>
        <location evidence="1">Cytoplasm</location>
    </subcellularLocation>
</comment>
<protein>
    <recommendedName>
        <fullName evidence="2">adenylate kinase</fullName>
        <ecNumber evidence="2">2.7.4.3</ecNumber>
    </recommendedName>
</protein>
<gene>
    <name evidence="12" type="ORF">LY90DRAFT_510935</name>
</gene>
<feature type="region of interest" description="Disordered" evidence="11">
    <location>
        <begin position="335"/>
        <end position="383"/>
    </location>
</feature>
<dbReference type="SUPFAM" id="SSF52540">
    <property type="entry name" value="P-loop containing nucleoside triphosphate hydrolases"/>
    <property type="match status" value="4"/>
</dbReference>
<evidence type="ECO:0000256" key="6">
    <source>
        <dbReference type="ARBA" id="ARBA00022777"/>
    </source>
</evidence>
<comment type="caution">
    <text evidence="12">The sequence shown here is derived from an EMBL/GenBank/DDBJ whole genome shotgun (WGS) entry which is preliminary data.</text>
</comment>
<dbReference type="InterPro" id="IPR006266">
    <property type="entry name" value="UMP_CMP_kinase"/>
</dbReference>
<feature type="compositionally biased region" description="Low complexity" evidence="11">
    <location>
        <begin position="340"/>
        <end position="368"/>
    </location>
</feature>
<dbReference type="STRING" id="1754190.A0A1Y2BU35"/>
<keyword evidence="3" id="KW-0963">Cytoplasm</keyword>
<evidence type="ECO:0000256" key="9">
    <source>
        <dbReference type="ARBA" id="ARBA00023242"/>
    </source>
</evidence>
<evidence type="ECO:0000256" key="5">
    <source>
        <dbReference type="ARBA" id="ARBA00022741"/>
    </source>
</evidence>
<keyword evidence="4" id="KW-0808">Transferase</keyword>
<dbReference type="EC" id="2.7.4.3" evidence="2"/>
<evidence type="ECO:0000256" key="11">
    <source>
        <dbReference type="SAM" id="MobiDB-lite"/>
    </source>
</evidence>
<reference evidence="12 13" key="1">
    <citation type="submission" date="2016-08" db="EMBL/GenBank/DDBJ databases">
        <title>A Parts List for Fungal Cellulosomes Revealed by Comparative Genomics.</title>
        <authorList>
            <consortium name="DOE Joint Genome Institute"/>
            <person name="Haitjema C.H."/>
            <person name="Gilmore S.P."/>
            <person name="Henske J.K."/>
            <person name="Solomon K.V."/>
            <person name="De Groot R."/>
            <person name="Kuo A."/>
            <person name="Mondo S.J."/>
            <person name="Salamov A.A."/>
            <person name="Labutti K."/>
            <person name="Zhao Z."/>
            <person name="Chiniquy J."/>
            <person name="Barry K."/>
            <person name="Brewer H.M."/>
            <person name="Purvine S.O."/>
            <person name="Wright A.T."/>
            <person name="Boxma B."/>
            <person name="Van Alen T."/>
            <person name="Hackstein J.H."/>
            <person name="Baker S.E."/>
            <person name="Grigoriev I.V."/>
            <person name="O'Malley M.A."/>
        </authorList>
    </citation>
    <scope>NUCLEOTIDE SEQUENCE [LARGE SCALE GENOMIC DNA]</scope>
    <source>
        <strain evidence="12 13">G1</strain>
    </source>
</reference>
<comment type="catalytic activity">
    <reaction evidence="10">
        <text>UMP + ATP = UDP + ADP</text>
        <dbReference type="Rhea" id="RHEA:24400"/>
        <dbReference type="ChEBI" id="CHEBI:30616"/>
        <dbReference type="ChEBI" id="CHEBI:57865"/>
        <dbReference type="ChEBI" id="CHEBI:58223"/>
        <dbReference type="ChEBI" id="CHEBI:456216"/>
        <dbReference type="EC" id="2.7.4.14"/>
    </reaction>
</comment>
<keyword evidence="8" id="KW-0665">Pyrimidine biosynthesis</keyword>
<keyword evidence="13" id="KW-1185">Reference proteome</keyword>
<dbReference type="FunFam" id="3.40.50.300:FF:000315">
    <property type="entry name" value="Adenylate kinase 1"/>
    <property type="match status" value="2"/>
</dbReference>
<evidence type="ECO:0000313" key="13">
    <source>
        <dbReference type="Proteomes" id="UP000193920"/>
    </source>
</evidence>
<organism evidence="12 13">
    <name type="scientific">Neocallimastix californiae</name>
    <dbReference type="NCBI Taxonomy" id="1754190"/>
    <lineage>
        <taxon>Eukaryota</taxon>
        <taxon>Fungi</taxon>
        <taxon>Fungi incertae sedis</taxon>
        <taxon>Chytridiomycota</taxon>
        <taxon>Chytridiomycota incertae sedis</taxon>
        <taxon>Neocallimastigomycetes</taxon>
        <taxon>Neocallimastigales</taxon>
        <taxon>Neocallimastigaceae</taxon>
        <taxon>Neocallimastix</taxon>
    </lineage>
</organism>
<dbReference type="AlphaFoldDB" id="A0A1Y2BU35"/>
<dbReference type="Pfam" id="PF00406">
    <property type="entry name" value="ADK"/>
    <property type="match status" value="4"/>
</dbReference>